<reference evidence="2" key="1">
    <citation type="journal article" date="2019" name="Int. J. Syst. Evol. Microbiol.">
        <title>The Global Catalogue of Microorganisms (GCM) 10K type strain sequencing project: providing services to taxonomists for standard genome sequencing and annotation.</title>
        <authorList>
            <consortium name="The Broad Institute Genomics Platform"/>
            <consortium name="The Broad Institute Genome Sequencing Center for Infectious Disease"/>
            <person name="Wu L."/>
            <person name="Ma J."/>
        </authorList>
    </citation>
    <scope>NUCLEOTIDE SEQUENCE [LARGE SCALE GENOMIC DNA]</scope>
    <source>
        <strain evidence="2">JCM 18423</strain>
    </source>
</reference>
<evidence type="ECO:0000313" key="1">
    <source>
        <dbReference type="EMBL" id="GAA5092040.1"/>
    </source>
</evidence>
<gene>
    <name evidence="1" type="ORF">GCM10023337_18740</name>
</gene>
<keyword evidence="2" id="KW-1185">Reference proteome</keyword>
<protein>
    <submittedName>
        <fullName evidence="1">Uncharacterized protein</fullName>
    </submittedName>
</protein>
<evidence type="ECO:0000313" key="2">
    <source>
        <dbReference type="Proteomes" id="UP001500227"/>
    </source>
</evidence>
<comment type="caution">
    <text evidence="1">The sequence shown here is derived from an EMBL/GenBank/DDBJ whole genome shotgun (WGS) entry which is preliminary data.</text>
</comment>
<sequence>MSESISNQDQQVLLGIAFADQALIAAQIALFAGKTNDAKETIALLHAIADEVSNRYQLTGVAKDTMKLRMEKTIHLASAILGDKTSQSEQTAH</sequence>
<dbReference type="Proteomes" id="UP001500227">
    <property type="component" value="Unassembled WGS sequence"/>
</dbReference>
<accession>A0ABP9M6P2</accession>
<dbReference type="EMBL" id="BAABKD010000011">
    <property type="protein sequence ID" value="GAA5092040.1"/>
    <property type="molecule type" value="Genomic_DNA"/>
</dbReference>
<organism evidence="1 2">
    <name type="scientific">Paenalcaligenes hermetiae</name>
    <dbReference type="NCBI Taxonomy" id="1157987"/>
    <lineage>
        <taxon>Bacteria</taxon>
        <taxon>Pseudomonadati</taxon>
        <taxon>Pseudomonadota</taxon>
        <taxon>Betaproteobacteria</taxon>
        <taxon>Burkholderiales</taxon>
        <taxon>Alcaligenaceae</taxon>
        <taxon>Paenalcaligenes</taxon>
    </lineage>
</organism>
<name>A0ABP9M6P2_9BURK</name>
<proteinExistence type="predicted"/>
<dbReference type="RefSeq" id="WP_300647068.1">
    <property type="nucleotide sequence ID" value="NZ_BAABKD010000011.1"/>
</dbReference>